<evidence type="ECO:0000256" key="11">
    <source>
        <dbReference type="RuleBase" id="RU003560"/>
    </source>
</evidence>
<dbReference type="GO" id="GO:0034386">
    <property type="term" value="F:4-aminobutyrate:2-oxoglutarate transaminase activity"/>
    <property type="evidence" value="ECO:0007669"/>
    <property type="project" value="UniProtKB-EC"/>
</dbReference>
<dbReference type="Proteomes" id="UP000603453">
    <property type="component" value="Unassembled WGS sequence"/>
</dbReference>
<dbReference type="InterPro" id="IPR005814">
    <property type="entry name" value="Aminotrans_3"/>
</dbReference>
<evidence type="ECO:0000256" key="6">
    <source>
        <dbReference type="ARBA" id="ARBA00022679"/>
    </source>
</evidence>
<dbReference type="EC" id="2.6.1.19" evidence="3"/>
<evidence type="ECO:0000256" key="1">
    <source>
        <dbReference type="ARBA" id="ARBA00001933"/>
    </source>
</evidence>
<evidence type="ECO:0000256" key="7">
    <source>
        <dbReference type="ARBA" id="ARBA00022898"/>
    </source>
</evidence>
<dbReference type="GO" id="GO:0009450">
    <property type="term" value="P:gamma-aminobutyric acid catabolic process"/>
    <property type="evidence" value="ECO:0007669"/>
    <property type="project" value="TreeGrafter"/>
</dbReference>
<evidence type="ECO:0000256" key="8">
    <source>
        <dbReference type="ARBA" id="ARBA00030204"/>
    </source>
</evidence>
<dbReference type="OrthoDB" id="10260828at2759"/>
<organism evidence="12 13">
    <name type="scientific">Mucor saturninus</name>
    <dbReference type="NCBI Taxonomy" id="64648"/>
    <lineage>
        <taxon>Eukaryota</taxon>
        <taxon>Fungi</taxon>
        <taxon>Fungi incertae sedis</taxon>
        <taxon>Mucoromycota</taxon>
        <taxon>Mucoromycotina</taxon>
        <taxon>Mucoromycetes</taxon>
        <taxon>Mucorales</taxon>
        <taxon>Mucorineae</taxon>
        <taxon>Mucoraceae</taxon>
        <taxon>Mucor</taxon>
    </lineage>
</organism>
<dbReference type="EMBL" id="JAEPRD010000006">
    <property type="protein sequence ID" value="KAG2212294.1"/>
    <property type="molecule type" value="Genomic_DNA"/>
</dbReference>
<gene>
    <name evidence="12" type="ORF">INT47_001653</name>
</gene>
<proteinExistence type="inferred from homology"/>
<evidence type="ECO:0000256" key="5">
    <source>
        <dbReference type="ARBA" id="ARBA00022576"/>
    </source>
</evidence>
<evidence type="ECO:0000256" key="4">
    <source>
        <dbReference type="ARBA" id="ARBA00018543"/>
    </source>
</evidence>
<comment type="cofactor">
    <cofactor evidence="1">
        <name>pyridoxal 5'-phosphate</name>
        <dbReference type="ChEBI" id="CHEBI:597326"/>
    </cofactor>
</comment>
<dbReference type="Gene3D" id="3.40.640.10">
    <property type="entry name" value="Type I PLP-dependent aspartate aminotransferase-like (Major domain)"/>
    <property type="match status" value="1"/>
</dbReference>
<dbReference type="FunFam" id="3.40.640.10:FF:000029">
    <property type="entry name" value="4-aminobutyrate aminotransferase, mitochondrial"/>
    <property type="match status" value="1"/>
</dbReference>
<dbReference type="Gene3D" id="3.90.1150.10">
    <property type="entry name" value="Aspartate Aminotransferase, domain 1"/>
    <property type="match status" value="1"/>
</dbReference>
<dbReference type="InterPro" id="IPR015421">
    <property type="entry name" value="PyrdxlP-dep_Trfase_major"/>
</dbReference>
<accession>A0A8H7RIW8</accession>
<protein>
    <recommendedName>
        <fullName evidence="4">4-aminobutyrate aminotransferase</fullName>
        <ecNumber evidence="3">2.6.1.19</ecNumber>
    </recommendedName>
    <alternativeName>
        <fullName evidence="9">GABA aminotransferase</fullName>
    </alternativeName>
    <alternativeName>
        <fullName evidence="8">Gamma-amino-N-butyrate transaminase</fullName>
    </alternativeName>
</protein>
<dbReference type="InterPro" id="IPR015424">
    <property type="entry name" value="PyrdxlP-dep_Trfase"/>
</dbReference>
<dbReference type="InterPro" id="IPR049704">
    <property type="entry name" value="Aminotrans_3_PPA_site"/>
</dbReference>
<dbReference type="GO" id="GO:0005739">
    <property type="term" value="C:mitochondrion"/>
    <property type="evidence" value="ECO:0007669"/>
    <property type="project" value="TreeGrafter"/>
</dbReference>
<evidence type="ECO:0000256" key="10">
    <source>
        <dbReference type="ARBA" id="ARBA00048021"/>
    </source>
</evidence>
<keyword evidence="13" id="KW-1185">Reference proteome</keyword>
<dbReference type="InterPro" id="IPR004631">
    <property type="entry name" value="4NH2But_aminotransferase_euk"/>
</dbReference>
<sequence length="493" mass="54497">MIASILRRSTQRYISRVPSRPLATVASPTLEAVKQFFPDEPSHPSVTTAIPGPASQKIMSRLNQYQDTRSVFFVADFAKSKGNYIVDADGNILLDVFAQIASIPVGYNNPAFLALGQQPAFQTALANRAALGVNPNVDWVDSVEQAFMAVAPQGMDNVFTVMCGSCANENAFKTAFMYKAAKRRGDRDFNLQEINSCMKNKAPGSPDDMTILSFNQGFHGRLFGSLTATASKAIHKLDIPAFDWPKATFPQLKYPLGEHVEHNKQVEAAALKEVEELITKAKKPVAAVVIEPIQSEGGDNHASPDFFRKLQSICQSNDVLFIVDEVQTGVGATGTFWAHEAWNLPSPPDMVTFSKKFQAAGFYLSPRLRPAQAYRLYNTWMGDPVRAMQAAAIVQEIKDKDLLTNVQEVGKYLQENLTEMTKYTPISNIRGQGAFIAFDLPDGQKRDTFLSDMRQRGVNIGGCGDRTVRLRPMLTFQRPHADILLDTMKDSFA</sequence>
<keyword evidence="5" id="KW-0032">Aminotransferase</keyword>
<evidence type="ECO:0000313" key="12">
    <source>
        <dbReference type="EMBL" id="KAG2212294.1"/>
    </source>
</evidence>
<evidence type="ECO:0000313" key="13">
    <source>
        <dbReference type="Proteomes" id="UP000603453"/>
    </source>
</evidence>
<evidence type="ECO:0000256" key="2">
    <source>
        <dbReference type="ARBA" id="ARBA00008954"/>
    </source>
</evidence>
<dbReference type="PANTHER" id="PTHR43206:SF1">
    <property type="entry name" value="4-AMINOBUTYRATE AMINOTRANSFERASE, MITOCHONDRIAL"/>
    <property type="match status" value="1"/>
</dbReference>
<keyword evidence="6" id="KW-0808">Transferase</keyword>
<dbReference type="Pfam" id="PF00202">
    <property type="entry name" value="Aminotran_3"/>
    <property type="match status" value="1"/>
</dbReference>
<dbReference type="GO" id="GO:0030170">
    <property type="term" value="F:pyridoxal phosphate binding"/>
    <property type="evidence" value="ECO:0007669"/>
    <property type="project" value="InterPro"/>
</dbReference>
<dbReference type="PANTHER" id="PTHR43206">
    <property type="entry name" value="AMINOTRANSFERASE"/>
    <property type="match status" value="1"/>
</dbReference>
<dbReference type="NCBIfam" id="TIGR00699">
    <property type="entry name" value="GABAtrns_euk"/>
    <property type="match status" value="1"/>
</dbReference>
<dbReference type="PROSITE" id="PS00600">
    <property type="entry name" value="AA_TRANSFER_CLASS_3"/>
    <property type="match status" value="1"/>
</dbReference>
<keyword evidence="7 11" id="KW-0663">Pyridoxal phosphate</keyword>
<dbReference type="AlphaFoldDB" id="A0A8H7RIW8"/>
<dbReference type="PIRSF" id="PIRSF000521">
    <property type="entry name" value="Transaminase_4ab_Lys_Orn"/>
    <property type="match status" value="1"/>
</dbReference>
<dbReference type="SUPFAM" id="SSF53383">
    <property type="entry name" value="PLP-dependent transferases"/>
    <property type="match status" value="1"/>
</dbReference>
<comment type="catalytic activity">
    <reaction evidence="10">
        <text>4-aminobutanoate + 2-oxoglutarate = succinate semialdehyde + L-glutamate</text>
        <dbReference type="Rhea" id="RHEA:23352"/>
        <dbReference type="ChEBI" id="CHEBI:16810"/>
        <dbReference type="ChEBI" id="CHEBI:29985"/>
        <dbReference type="ChEBI" id="CHEBI:57706"/>
        <dbReference type="ChEBI" id="CHEBI:59888"/>
        <dbReference type="EC" id="2.6.1.19"/>
    </reaction>
</comment>
<dbReference type="CDD" id="cd00610">
    <property type="entry name" value="OAT_like"/>
    <property type="match status" value="1"/>
</dbReference>
<comment type="caution">
    <text evidence="12">The sequence shown here is derived from an EMBL/GenBank/DDBJ whole genome shotgun (WGS) entry which is preliminary data.</text>
</comment>
<evidence type="ECO:0000256" key="9">
    <source>
        <dbReference type="ARBA" id="ARBA00031787"/>
    </source>
</evidence>
<reference evidence="12" key="1">
    <citation type="submission" date="2020-12" db="EMBL/GenBank/DDBJ databases">
        <title>Metabolic potential, ecology and presence of endohyphal bacteria is reflected in genomic diversity of Mucoromycotina.</title>
        <authorList>
            <person name="Muszewska A."/>
            <person name="Okrasinska A."/>
            <person name="Steczkiewicz K."/>
            <person name="Drgas O."/>
            <person name="Orlowska M."/>
            <person name="Perlinska-Lenart U."/>
            <person name="Aleksandrzak-Piekarczyk T."/>
            <person name="Szatraj K."/>
            <person name="Zielenkiewicz U."/>
            <person name="Pilsyk S."/>
            <person name="Malc E."/>
            <person name="Mieczkowski P."/>
            <person name="Kruszewska J.S."/>
            <person name="Biernat P."/>
            <person name="Pawlowska J."/>
        </authorList>
    </citation>
    <scope>NUCLEOTIDE SEQUENCE</scope>
    <source>
        <strain evidence="12">WA0000017839</strain>
    </source>
</reference>
<comment type="similarity">
    <text evidence="2 11">Belongs to the class-III pyridoxal-phosphate-dependent aminotransferase family.</text>
</comment>
<name>A0A8H7RIW8_9FUNG</name>
<evidence type="ECO:0000256" key="3">
    <source>
        <dbReference type="ARBA" id="ARBA00012912"/>
    </source>
</evidence>
<dbReference type="InterPro" id="IPR015422">
    <property type="entry name" value="PyrdxlP-dep_Trfase_small"/>
</dbReference>